<evidence type="ECO:0000256" key="5">
    <source>
        <dbReference type="ARBA" id="ARBA00022692"/>
    </source>
</evidence>
<keyword evidence="5 12" id="KW-0812">Transmembrane</keyword>
<evidence type="ECO:0000256" key="9">
    <source>
        <dbReference type="ARBA" id="ARBA00023136"/>
    </source>
</evidence>
<evidence type="ECO:0000313" key="15">
    <source>
        <dbReference type="Proteomes" id="UP001233999"/>
    </source>
</evidence>
<sequence length="203" mass="23052">KLVNRIGCTAPWLTDIGAPLCNTSIQVQSILSGYLYNNSSYDDLSCNCMRSCHSLQYTPYITRRYEMQSNGGTKLSHLYLYYTSRRIEVSEERLAYDWSLFLADLGGSLGFLLGLSVLGIIGIVERLIDMLYGNLQPPWRKHSIMSKQSKDSSLQFSSRMRNQSMDEGSDCSCCGPDKNLNIHSMATLKCTEKFEKNPYICKY</sequence>
<keyword evidence="3 12" id="KW-0813">Transport</keyword>
<keyword evidence="9 13" id="KW-0472">Membrane</keyword>
<accession>A0AAD8AEZ0</accession>
<dbReference type="Gene3D" id="1.10.287.770">
    <property type="entry name" value="YojJ-like"/>
    <property type="match status" value="1"/>
</dbReference>
<keyword evidence="11 12" id="KW-0407">Ion channel</keyword>
<evidence type="ECO:0000256" key="11">
    <source>
        <dbReference type="ARBA" id="ARBA00023303"/>
    </source>
</evidence>
<evidence type="ECO:0000256" key="10">
    <source>
        <dbReference type="ARBA" id="ARBA00023201"/>
    </source>
</evidence>
<dbReference type="EMBL" id="JASPKZ010001805">
    <property type="protein sequence ID" value="KAJ9597107.1"/>
    <property type="molecule type" value="Genomic_DNA"/>
</dbReference>
<keyword evidence="7" id="KW-0915">Sodium</keyword>
<dbReference type="InterPro" id="IPR001873">
    <property type="entry name" value="ENaC"/>
</dbReference>
<comment type="subcellular location">
    <subcellularLocation>
        <location evidence="1">Membrane</location>
        <topology evidence="1">Multi-pass membrane protein</topology>
    </subcellularLocation>
</comment>
<dbReference type="AlphaFoldDB" id="A0AAD8AEZ0"/>
<dbReference type="GO" id="GO:0016020">
    <property type="term" value="C:membrane"/>
    <property type="evidence" value="ECO:0007669"/>
    <property type="project" value="UniProtKB-SubCell"/>
</dbReference>
<proteinExistence type="inferred from homology"/>
<comment type="caution">
    <text evidence="14">The sequence shown here is derived from an EMBL/GenBank/DDBJ whole genome shotgun (WGS) entry which is preliminary data.</text>
</comment>
<feature type="non-terminal residue" evidence="14">
    <location>
        <position position="203"/>
    </location>
</feature>
<protein>
    <submittedName>
        <fullName evidence="14">Uncharacterized protein</fullName>
    </submittedName>
</protein>
<evidence type="ECO:0000256" key="8">
    <source>
        <dbReference type="ARBA" id="ARBA00023065"/>
    </source>
</evidence>
<keyword evidence="15" id="KW-1185">Reference proteome</keyword>
<keyword evidence="6 13" id="KW-1133">Transmembrane helix</keyword>
<keyword evidence="10 12" id="KW-0739">Sodium transport</keyword>
<keyword evidence="8 12" id="KW-0406">Ion transport</keyword>
<name>A0AAD8AEZ0_DIPPU</name>
<gene>
    <name evidence="14" type="ORF">L9F63_027003</name>
</gene>
<keyword evidence="4 12" id="KW-0894">Sodium channel</keyword>
<organism evidence="14 15">
    <name type="scientific">Diploptera punctata</name>
    <name type="common">Pacific beetle cockroach</name>
    <dbReference type="NCBI Taxonomy" id="6984"/>
    <lineage>
        <taxon>Eukaryota</taxon>
        <taxon>Metazoa</taxon>
        <taxon>Ecdysozoa</taxon>
        <taxon>Arthropoda</taxon>
        <taxon>Hexapoda</taxon>
        <taxon>Insecta</taxon>
        <taxon>Pterygota</taxon>
        <taxon>Neoptera</taxon>
        <taxon>Polyneoptera</taxon>
        <taxon>Dictyoptera</taxon>
        <taxon>Blattodea</taxon>
        <taxon>Blaberoidea</taxon>
        <taxon>Blaberidae</taxon>
        <taxon>Diplopterinae</taxon>
        <taxon>Diploptera</taxon>
    </lineage>
</organism>
<dbReference type="GO" id="GO:0005272">
    <property type="term" value="F:sodium channel activity"/>
    <property type="evidence" value="ECO:0007669"/>
    <property type="project" value="UniProtKB-KW"/>
</dbReference>
<evidence type="ECO:0000313" key="14">
    <source>
        <dbReference type="EMBL" id="KAJ9597107.1"/>
    </source>
</evidence>
<evidence type="ECO:0000256" key="13">
    <source>
        <dbReference type="SAM" id="Phobius"/>
    </source>
</evidence>
<evidence type="ECO:0000256" key="1">
    <source>
        <dbReference type="ARBA" id="ARBA00004141"/>
    </source>
</evidence>
<evidence type="ECO:0000256" key="7">
    <source>
        <dbReference type="ARBA" id="ARBA00023053"/>
    </source>
</evidence>
<reference evidence="14" key="2">
    <citation type="submission" date="2023-05" db="EMBL/GenBank/DDBJ databases">
        <authorList>
            <person name="Fouks B."/>
        </authorList>
    </citation>
    <scope>NUCLEOTIDE SEQUENCE</scope>
    <source>
        <strain evidence="14">Stay&amp;Tobe</strain>
        <tissue evidence="14">Testes</tissue>
    </source>
</reference>
<feature type="transmembrane region" description="Helical" evidence="13">
    <location>
        <begin position="100"/>
        <end position="124"/>
    </location>
</feature>
<evidence type="ECO:0000256" key="12">
    <source>
        <dbReference type="RuleBase" id="RU000679"/>
    </source>
</evidence>
<dbReference type="Pfam" id="PF00858">
    <property type="entry name" value="ASC"/>
    <property type="match status" value="1"/>
</dbReference>
<reference evidence="14" key="1">
    <citation type="journal article" date="2023" name="IScience">
        <title>Live-bearing cockroach genome reveals convergent evolutionary mechanisms linked to viviparity in insects and beyond.</title>
        <authorList>
            <person name="Fouks B."/>
            <person name="Harrison M.C."/>
            <person name="Mikhailova A.A."/>
            <person name="Marchal E."/>
            <person name="English S."/>
            <person name="Carruthers M."/>
            <person name="Jennings E.C."/>
            <person name="Chiamaka E.L."/>
            <person name="Frigard R.A."/>
            <person name="Pippel M."/>
            <person name="Attardo G.M."/>
            <person name="Benoit J.B."/>
            <person name="Bornberg-Bauer E."/>
            <person name="Tobe S.S."/>
        </authorList>
    </citation>
    <scope>NUCLEOTIDE SEQUENCE</scope>
    <source>
        <strain evidence="14">Stay&amp;Tobe</strain>
    </source>
</reference>
<evidence type="ECO:0000256" key="4">
    <source>
        <dbReference type="ARBA" id="ARBA00022461"/>
    </source>
</evidence>
<comment type="similarity">
    <text evidence="2 12">Belongs to the amiloride-sensitive sodium channel (TC 1.A.6) family.</text>
</comment>
<evidence type="ECO:0000256" key="6">
    <source>
        <dbReference type="ARBA" id="ARBA00022989"/>
    </source>
</evidence>
<evidence type="ECO:0000256" key="2">
    <source>
        <dbReference type="ARBA" id="ARBA00007193"/>
    </source>
</evidence>
<dbReference type="Proteomes" id="UP001233999">
    <property type="component" value="Unassembled WGS sequence"/>
</dbReference>
<evidence type="ECO:0000256" key="3">
    <source>
        <dbReference type="ARBA" id="ARBA00022448"/>
    </source>
</evidence>